<dbReference type="AlphaFoldDB" id="A0A433T844"/>
<proteinExistence type="predicted"/>
<feature type="region of interest" description="Disordered" evidence="1">
    <location>
        <begin position="158"/>
        <end position="179"/>
    </location>
</feature>
<protein>
    <submittedName>
        <fullName evidence="2">Uncharacterized protein</fullName>
    </submittedName>
</protein>
<feature type="compositionally biased region" description="Polar residues" evidence="1">
    <location>
        <begin position="251"/>
        <end position="261"/>
    </location>
</feature>
<evidence type="ECO:0000313" key="2">
    <source>
        <dbReference type="EMBL" id="RUS77644.1"/>
    </source>
</evidence>
<accession>A0A433T844</accession>
<evidence type="ECO:0000256" key="1">
    <source>
        <dbReference type="SAM" id="MobiDB-lite"/>
    </source>
</evidence>
<comment type="caution">
    <text evidence="2">The sequence shown here is derived from an EMBL/GenBank/DDBJ whole genome shotgun (WGS) entry which is preliminary data.</text>
</comment>
<feature type="non-terminal residue" evidence="2">
    <location>
        <position position="403"/>
    </location>
</feature>
<name>A0A433T844_ELYCH</name>
<feature type="region of interest" description="Disordered" evidence="1">
    <location>
        <begin position="243"/>
        <end position="265"/>
    </location>
</feature>
<sequence>SIQVDHTLSLSALGQVSLTLADQSSESALGSRAVQGLVNPALSLGQPFDSSSPMMANGSCFAKLDADTQHKMMAQKIEYLEQENRLLRQKLHECQLILKDKTDQAEEHYYKMAAASSISPINNAFEADEEGLTKPNAGQVGHDTLAIVGAITPVRTMDPPEIRVEPSTPMPASEMTNMDVTESTRADALQYRSSDMSLLSRDNTCHGSDSKISQDERTADFADESYKPSDMSRLCAGLAKPDAKTHDRVANPNQDLESITSGKEEDSVLDPQKLKYRLVFYSDCSQSESADSCGLFASQLLDNPEVALSPQPEPGSAMDLSNIHPQNFTLTPEFLTDNPRDKFCLFRTPENGVADLRRMTLEPQHQSTPVTTAFPTKRAKSVEHINKAVHGRSLNRLKKSKDP</sequence>
<dbReference type="Proteomes" id="UP000271974">
    <property type="component" value="Unassembled WGS sequence"/>
</dbReference>
<evidence type="ECO:0000313" key="3">
    <source>
        <dbReference type="Proteomes" id="UP000271974"/>
    </source>
</evidence>
<reference evidence="2 3" key="1">
    <citation type="submission" date="2019-01" db="EMBL/GenBank/DDBJ databases">
        <title>A draft genome assembly of the solar-powered sea slug Elysia chlorotica.</title>
        <authorList>
            <person name="Cai H."/>
            <person name="Li Q."/>
            <person name="Fang X."/>
            <person name="Li J."/>
            <person name="Curtis N.E."/>
            <person name="Altenburger A."/>
            <person name="Shibata T."/>
            <person name="Feng M."/>
            <person name="Maeda T."/>
            <person name="Schwartz J.A."/>
            <person name="Shigenobu S."/>
            <person name="Lundholm N."/>
            <person name="Nishiyama T."/>
            <person name="Yang H."/>
            <person name="Hasebe M."/>
            <person name="Li S."/>
            <person name="Pierce S.K."/>
            <person name="Wang J."/>
        </authorList>
    </citation>
    <scope>NUCLEOTIDE SEQUENCE [LARGE SCALE GENOMIC DNA]</scope>
    <source>
        <strain evidence="2">EC2010</strain>
        <tissue evidence="2">Whole organism of an adult</tissue>
    </source>
</reference>
<dbReference type="EMBL" id="RQTK01000563">
    <property type="protein sequence ID" value="RUS77644.1"/>
    <property type="molecule type" value="Genomic_DNA"/>
</dbReference>
<organism evidence="2 3">
    <name type="scientific">Elysia chlorotica</name>
    <name type="common">Eastern emerald elysia</name>
    <name type="synonym">Sea slug</name>
    <dbReference type="NCBI Taxonomy" id="188477"/>
    <lineage>
        <taxon>Eukaryota</taxon>
        <taxon>Metazoa</taxon>
        <taxon>Spiralia</taxon>
        <taxon>Lophotrochozoa</taxon>
        <taxon>Mollusca</taxon>
        <taxon>Gastropoda</taxon>
        <taxon>Heterobranchia</taxon>
        <taxon>Euthyneura</taxon>
        <taxon>Panpulmonata</taxon>
        <taxon>Sacoglossa</taxon>
        <taxon>Placobranchoidea</taxon>
        <taxon>Plakobranchidae</taxon>
        <taxon>Elysia</taxon>
    </lineage>
</organism>
<keyword evidence="3" id="KW-1185">Reference proteome</keyword>
<feature type="non-terminal residue" evidence="2">
    <location>
        <position position="1"/>
    </location>
</feature>
<gene>
    <name evidence="2" type="ORF">EGW08_014587</name>
</gene>